<dbReference type="Proteomes" id="UP000321947">
    <property type="component" value="Unassembled WGS sequence"/>
</dbReference>
<evidence type="ECO:0000313" key="4">
    <source>
        <dbReference type="Proteomes" id="UP000321947"/>
    </source>
</evidence>
<evidence type="ECO:0000313" key="3">
    <source>
        <dbReference type="Proteomes" id="UP000321393"/>
    </source>
</evidence>
<comment type="caution">
    <text evidence="2">The sequence shown here is derived from an EMBL/GenBank/DDBJ whole genome shotgun (WGS) entry which is preliminary data.</text>
</comment>
<dbReference type="EMBL" id="SSTD01012901">
    <property type="protein sequence ID" value="TYK08343.1"/>
    <property type="molecule type" value="Genomic_DNA"/>
</dbReference>
<dbReference type="InterPro" id="IPR043502">
    <property type="entry name" value="DNA/RNA_pol_sf"/>
</dbReference>
<reference evidence="3 4" key="1">
    <citation type="submission" date="2019-08" db="EMBL/GenBank/DDBJ databases">
        <title>Draft genome sequences of two oriental melons (Cucumis melo L. var makuwa).</title>
        <authorList>
            <person name="Kwon S.-Y."/>
        </authorList>
    </citation>
    <scope>NUCLEOTIDE SEQUENCE [LARGE SCALE GENOMIC DNA]</scope>
    <source>
        <strain evidence="4">cv. Chang Bougi</strain>
        <strain evidence="3">cv. SW 3</strain>
        <tissue evidence="2">Leaf</tissue>
    </source>
</reference>
<protein>
    <submittedName>
        <fullName evidence="2">Pol protein</fullName>
    </submittedName>
</protein>
<dbReference type="AlphaFoldDB" id="A0A5D3C8X5"/>
<dbReference type="EMBL" id="SSTE01013117">
    <property type="protein sequence ID" value="KAA0047687.1"/>
    <property type="molecule type" value="Genomic_DNA"/>
</dbReference>
<gene>
    <name evidence="2" type="ORF">E5676_scaffold648G001440</name>
    <name evidence="1" type="ORF">E6C27_scaffold115G001910</name>
</gene>
<organism evidence="2 4">
    <name type="scientific">Cucumis melo var. makuwa</name>
    <name type="common">Oriental melon</name>
    <dbReference type="NCBI Taxonomy" id="1194695"/>
    <lineage>
        <taxon>Eukaryota</taxon>
        <taxon>Viridiplantae</taxon>
        <taxon>Streptophyta</taxon>
        <taxon>Embryophyta</taxon>
        <taxon>Tracheophyta</taxon>
        <taxon>Spermatophyta</taxon>
        <taxon>Magnoliopsida</taxon>
        <taxon>eudicotyledons</taxon>
        <taxon>Gunneridae</taxon>
        <taxon>Pentapetalae</taxon>
        <taxon>rosids</taxon>
        <taxon>fabids</taxon>
        <taxon>Cucurbitales</taxon>
        <taxon>Cucurbitaceae</taxon>
        <taxon>Benincaseae</taxon>
        <taxon>Cucumis</taxon>
    </lineage>
</organism>
<name>A0A5D3C8X5_CUCMM</name>
<dbReference type="OrthoDB" id="1938712at2759"/>
<accession>A0A5D3C8X5</accession>
<evidence type="ECO:0000313" key="1">
    <source>
        <dbReference type="EMBL" id="KAA0047687.1"/>
    </source>
</evidence>
<sequence>MSFVSHVVSTEGVSIDLAKIEAVTNWPCPFIVSEVLSFLDLAGYYIRAQHMRAVFKIKQKLGKVVASFVSCRAADVLKTLNDPYLVEKRRLAKAGQAEECSISFNDGLMFERRLCMPVDNVVKTELLIETHSSSFFIHLSSEDTETEASRFVAILECARVKVGECVYGLHHRMCLGLKNYTMIWVVVDRLYSHKKTMIPRDTHGKGLEKRDTFVTVRSLPPFVPSSFLSVPPSVAAVATSGLAFLRPQLAANLLFGVFQVLLSPFSLFQDPVCHLVANCTIKPVGGGFPDAVHGVEKADEAFPTPCIASGEAFPMRDQHSVGKAYPDSLPPTFVPTPRTASGDPFPTYFSLFPTFFDVGKIPISCSVCHVYQSS</sequence>
<evidence type="ECO:0000313" key="2">
    <source>
        <dbReference type="EMBL" id="TYK08343.1"/>
    </source>
</evidence>
<proteinExistence type="predicted"/>
<dbReference type="Proteomes" id="UP000321393">
    <property type="component" value="Unassembled WGS sequence"/>
</dbReference>
<dbReference type="SUPFAM" id="SSF56672">
    <property type="entry name" value="DNA/RNA polymerases"/>
    <property type="match status" value="1"/>
</dbReference>